<dbReference type="EMBL" id="QRHA01000003">
    <property type="protein sequence ID" value="RDV27578.1"/>
    <property type="molecule type" value="Genomic_DNA"/>
</dbReference>
<feature type="signal peptide" evidence="1">
    <location>
        <begin position="1"/>
        <end position="19"/>
    </location>
</feature>
<dbReference type="Proteomes" id="UP000256561">
    <property type="component" value="Unassembled WGS sequence"/>
</dbReference>
<comment type="caution">
    <text evidence="2">The sequence shown here is derived from an EMBL/GenBank/DDBJ whole genome shotgun (WGS) entry which is preliminary data.</text>
</comment>
<evidence type="ECO:0000313" key="3">
    <source>
        <dbReference type="Proteomes" id="UP000256561"/>
    </source>
</evidence>
<feature type="chain" id="PRO_5017629991" description="Carboxypeptidase regulatory-like domain-containing protein" evidence="1">
    <location>
        <begin position="20"/>
        <end position="127"/>
    </location>
</feature>
<accession>A0A3D8MBE4</accession>
<gene>
    <name evidence="2" type="ORF">DXV75_06015</name>
</gene>
<evidence type="ECO:0000256" key="1">
    <source>
        <dbReference type="SAM" id="SignalP"/>
    </source>
</evidence>
<evidence type="ECO:0008006" key="4">
    <source>
        <dbReference type="Google" id="ProtNLM"/>
    </source>
</evidence>
<keyword evidence="3" id="KW-1185">Reference proteome</keyword>
<protein>
    <recommendedName>
        <fullName evidence="4">Carboxypeptidase regulatory-like domain-containing protein</fullName>
    </recommendedName>
</protein>
<reference evidence="3" key="1">
    <citation type="submission" date="2018-08" db="EMBL/GenBank/DDBJ databases">
        <authorList>
            <person name="Zhang J."/>
            <person name="Du Z.-J."/>
        </authorList>
    </citation>
    <scope>NUCLEOTIDE SEQUENCE [LARGE SCALE GENOMIC DNA]</scope>
    <source>
        <strain evidence="3">KCTC 52655</strain>
    </source>
</reference>
<sequence length="127" mass="14003">MIRIIIFFCSVIQFSCASATIRPDANTNSGSTISMQISDSQTQAETLTGTIVYKTMEGGFYAFEAENGKHYTLQGLDNSYRRNGLKVMITGMALPDVMTFTQYGTVFKITSIEVLDDSQVTPPPSDY</sequence>
<keyword evidence="1" id="KW-0732">Signal</keyword>
<organism evidence="2 3">
    <name type="scientific">Alteromonas aestuariivivens</name>
    <dbReference type="NCBI Taxonomy" id="1938339"/>
    <lineage>
        <taxon>Bacteria</taxon>
        <taxon>Pseudomonadati</taxon>
        <taxon>Pseudomonadota</taxon>
        <taxon>Gammaproteobacteria</taxon>
        <taxon>Alteromonadales</taxon>
        <taxon>Alteromonadaceae</taxon>
        <taxon>Alteromonas/Salinimonas group</taxon>
        <taxon>Alteromonas</taxon>
    </lineage>
</organism>
<proteinExistence type="predicted"/>
<evidence type="ECO:0000313" key="2">
    <source>
        <dbReference type="EMBL" id="RDV27578.1"/>
    </source>
</evidence>
<dbReference type="AlphaFoldDB" id="A0A3D8MBE4"/>
<name>A0A3D8MBE4_9ALTE</name>